<gene>
    <name evidence="2" type="ORF">CAOG_001217</name>
</gene>
<feature type="signal peptide" evidence="1">
    <location>
        <begin position="1"/>
        <end position="23"/>
    </location>
</feature>
<keyword evidence="1" id="KW-0732">Signal</keyword>
<dbReference type="RefSeq" id="XP_004349714.2">
    <property type="nucleotide sequence ID" value="XM_004349664.2"/>
</dbReference>
<accession>A0A0D2WJY1</accession>
<name>A0A0D2WJY1_CAPO3</name>
<evidence type="ECO:0000256" key="1">
    <source>
        <dbReference type="SAM" id="SignalP"/>
    </source>
</evidence>
<proteinExistence type="predicted"/>
<dbReference type="AlphaFoldDB" id="A0A0D2WJY1"/>
<evidence type="ECO:0000313" key="2">
    <source>
        <dbReference type="EMBL" id="KJE89793.1"/>
    </source>
</evidence>
<keyword evidence="3" id="KW-1185">Reference proteome</keyword>
<sequence>MHLRLQLALALALLVLAPSAARAQDPDHPDWCVPASMAIQFSGAWDDQDMFDRSVMQLGGVRGIAYATSSSDQVQLRVSWTGQLGFIFDEYLIWNARTGIAQLAAVAMSTTPLSSPICSTTSVKLDAPPTFCSNTTGQTLMYQEDVRYGLAWSAERYFANSNSTGNIRIDIVRDANDATTAYPLMHMFYSDDQLTTVMMAFNNYRPFVDPDVFTFPPSCASVSSMPERPKNLPAAPFMPRL</sequence>
<feature type="chain" id="PRO_5002269977" description="DOMON domain-containing protein" evidence="1">
    <location>
        <begin position="24"/>
        <end position="241"/>
    </location>
</feature>
<dbReference type="EMBL" id="KE346361">
    <property type="protein sequence ID" value="KJE89793.1"/>
    <property type="molecule type" value="Genomic_DNA"/>
</dbReference>
<reference evidence="3" key="1">
    <citation type="submission" date="2011-02" db="EMBL/GenBank/DDBJ databases">
        <title>The Genome Sequence of Capsaspora owczarzaki ATCC 30864.</title>
        <authorList>
            <person name="Russ C."/>
            <person name="Cuomo C."/>
            <person name="Burger G."/>
            <person name="Gray M.W."/>
            <person name="Holland P.W.H."/>
            <person name="King N."/>
            <person name="Lang F.B.F."/>
            <person name="Roger A.J."/>
            <person name="Ruiz-Trillo I."/>
            <person name="Young S.K."/>
            <person name="Zeng Q."/>
            <person name="Gargeya S."/>
            <person name="Alvarado L."/>
            <person name="Berlin A."/>
            <person name="Chapman S.B."/>
            <person name="Chen Z."/>
            <person name="Freedman E."/>
            <person name="Gellesch M."/>
            <person name="Goldberg J."/>
            <person name="Griggs A."/>
            <person name="Gujja S."/>
            <person name="Heilman E."/>
            <person name="Heiman D."/>
            <person name="Howarth C."/>
            <person name="Mehta T."/>
            <person name="Neiman D."/>
            <person name="Pearson M."/>
            <person name="Roberts A."/>
            <person name="Saif S."/>
            <person name="Shea T."/>
            <person name="Shenoy N."/>
            <person name="Sisk P."/>
            <person name="Stolte C."/>
            <person name="Sykes S."/>
            <person name="White J."/>
            <person name="Yandava C."/>
            <person name="Haas B."/>
            <person name="Nusbaum C."/>
            <person name="Birren B."/>
        </authorList>
    </citation>
    <scope>NUCLEOTIDE SEQUENCE</scope>
    <source>
        <strain evidence="3">ATCC 30864</strain>
    </source>
</reference>
<dbReference type="Proteomes" id="UP000008743">
    <property type="component" value="Unassembled WGS sequence"/>
</dbReference>
<dbReference type="InParanoid" id="A0A0D2WJY1"/>
<protein>
    <recommendedName>
        <fullName evidence="4">DOMON domain-containing protein</fullName>
    </recommendedName>
</protein>
<evidence type="ECO:0008006" key="4">
    <source>
        <dbReference type="Google" id="ProtNLM"/>
    </source>
</evidence>
<evidence type="ECO:0000313" key="3">
    <source>
        <dbReference type="Proteomes" id="UP000008743"/>
    </source>
</evidence>
<organism evidence="2 3">
    <name type="scientific">Capsaspora owczarzaki (strain ATCC 30864)</name>
    <dbReference type="NCBI Taxonomy" id="595528"/>
    <lineage>
        <taxon>Eukaryota</taxon>
        <taxon>Filasterea</taxon>
        <taxon>Capsaspora</taxon>
    </lineage>
</organism>